<sequence>MTPFETLLVVFSVLIIGGTSYELYNETKSHHISKHKTNYRSSNKYHNKREEKSNNDFFGLFKKSRKSKGKSNKLSERASRKLTPQTSKKLFNIFKDTLENKGISQKLRSEKRRKHTSSMTSSERRQYYLNKFKHNVHKTKKRRRRVYI</sequence>
<feature type="region of interest" description="Disordered" evidence="1">
    <location>
        <begin position="33"/>
        <end position="83"/>
    </location>
</feature>
<dbReference type="AlphaFoldDB" id="A0A6C0DF29"/>
<name>A0A6C0DF29_9ZZZZ</name>
<protein>
    <submittedName>
        <fullName evidence="2">Uncharacterized protein</fullName>
    </submittedName>
</protein>
<evidence type="ECO:0000256" key="1">
    <source>
        <dbReference type="SAM" id="MobiDB-lite"/>
    </source>
</evidence>
<feature type="compositionally biased region" description="Basic residues" evidence="1">
    <location>
        <begin position="62"/>
        <end position="71"/>
    </location>
</feature>
<dbReference type="EMBL" id="MN739599">
    <property type="protein sequence ID" value="QHT14992.1"/>
    <property type="molecule type" value="Genomic_DNA"/>
</dbReference>
<evidence type="ECO:0000313" key="2">
    <source>
        <dbReference type="EMBL" id="QHT14992.1"/>
    </source>
</evidence>
<feature type="region of interest" description="Disordered" evidence="1">
    <location>
        <begin position="102"/>
        <end position="122"/>
    </location>
</feature>
<accession>A0A6C0DF29</accession>
<organism evidence="2">
    <name type="scientific">viral metagenome</name>
    <dbReference type="NCBI Taxonomy" id="1070528"/>
    <lineage>
        <taxon>unclassified sequences</taxon>
        <taxon>metagenomes</taxon>
        <taxon>organismal metagenomes</taxon>
    </lineage>
</organism>
<proteinExistence type="predicted"/>
<feature type="compositionally biased region" description="Basic residues" evidence="1">
    <location>
        <begin position="33"/>
        <end position="47"/>
    </location>
</feature>
<reference evidence="2" key="1">
    <citation type="journal article" date="2020" name="Nature">
        <title>Giant virus diversity and host interactions through global metagenomics.</title>
        <authorList>
            <person name="Schulz F."/>
            <person name="Roux S."/>
            <person name="Paez-Espino D."/>
            <person name="Jungbluth S."/>
            <person name="Walsh D.A."/>
            <person name="Denef V.J."/>
            <person name="McMahon K.D."/>
            <person name="Konstantinidis K.T."/>
            <person name="Eloe-Fadrosh E.A."/>
            <person name="Kyrpides N.C."/>
            <person name="Woyke T."/>
        </authorList>
    </citation>
    <scope>NUCLEOTIDE SEQUENCE</scope>
    <source>
        <strain evidence="2">GVMAG-M-3300023174-144</strain>
    </source>
</reference>